<evidence type="ECO:0000313" key="1">
    <source>
        <dbReference type="EMBL" id="PRC94329.1"/>
    </source>
</evidence>
<dbReference type="EMBL" id="PUGF01000003">
    <property type="protein sequence ID" value="PRC94329.1"/>
    <property type="molecule type" value="Genomic_DNA"/>
</dbReference>
<gene>
    <name evidence="1" type="ORF">S2091_0950</name>
</gene>
<proteinExistence type="predicted"/>
<name>A0A2S9H2W9_9BURK</name>
<sequence length="98" mass="11158">MNKRNKAVIDPEMRDFEDALLRSMDQAKKGEYAAVHTPEQIVARRGRPVGSVKADAKQAVKLRFDPDVLAALRSTGRGWQTRVNEVMREWVKTHAKNN</sequence>
<reference evidence="1 2" key="1">
    <citation type="submission" date="2018-02" db="EMBL/GenBank/DDBJ databases">
        <title>Solimicrobium silvestre gen. nov., sp. nov., isolated from alpine forest soil.</title>
        <authorList>
            <person name="Margesin R."/>
            <person name="Albuquerque L."/>
            <person name="Zhang D.-C."/>
            <person name="Froufe H.J.C."/>
            <person name="Severino R."/>
            <person name="Roxo I."/>
            <person name="Egas C."/>
            <person name="Da Costa M.S."/>
        </authorList>
    </citation>
    <scope>NUCLEOTIDE SEQUENCE [LARGE SCALE GENOMIC DNA]</scope>
    <source>
        <strain evidence="1 2">S20-91</strain>
    </source>
</reference>
<organism evidence="1 2">
    <name type="scientific">Solimicrobium silvestre</name>
    <dbReference type="NCBI Taxonomy" id="2099400"/>
    <lineage>
        <taxon>Bacteria</taxon>
        <taxon>Pseudomonadati</taxon>
        <taxon>Pseudomonadota</taxon>
        <taxon>Betaproteobacteria</taxon>
        <taxon>Burkholderiales</taxon>
        <taxon>Oxalobacteraceae</taxon>
        <taxon>Solimicrobium</taxon>
    </lineage>
</organism>
<evidence type="ECO:0000313" key="2">
    <source>
        <dbReference type="Proteomes" id="UP000237839"/>
    </source>
</evidence>
<dbReference type="Pfam" id="PF14384">
    <property type="entry name" value="BrnA_antitoxin"/>
    <property type="match status" value="1"/>
</dbReference>
<dbReference type="RefSeq" id="WP_243405313.1">
    <property type="nucleotide sequence ID" value="NZ_PUGF01000003.1"/>
</dbReference>
<comment type="caution">
    <text evidence="1">The sequence shown here is derived from an EMBL/GenBank/DDBJ whole genome shotgun (WGS) entry which is preliminary data.</text>
</comment>
<accession>A0A2S9H2W9</accession>
<dbReference type="Proteomes" id="UP000237839">
    <property type="component" value="Unassembled WGS sequence"/>
</dbReference>
<dbReference type="InterPro" id="IPR025528">
    <property type="entry name" value="BrnA_antitoxin"/>
</dbReference>
<dbReference type="AlphaFoldDB" id="A0A2S9H2W9"/>
<keyword evidence="2" id="KW-1185">Reference proteome</keyword>
<protein>
    <recommendedName>
        <fullName evidence="3">BrnA antitoxin of type II toxin-antitoxin system</fullName>
    </recommendedName>
</protein>
<evidence type="ECO:0008006" key="3">
    <source>
        <dbReference type="Google" id="ProtNLM"/>
    </source>
</evidence>